<dbReference type="PANTHER" id="PTHR13887">
    <property type="entry name" value="GLUTATHIONE S-TRANSFERASE KAPPA"/>
    <property type="match status" value="1"/>
</dbReference>
<sequence length="219" mass="24539">MIMVKLDIFADPACPWCYVGKAYLDRALEKSGDHPFVVEWHPFVLNPDMPAEGMDRAVYLEIVFGSKEKAVEAHVELMDHAAKAGISFDFEKIKRSPNTLDAHRLVYWAGLESKQTPTMTALMQAYWRDGRDISDHEVLCDVGDSVGLDASVIARLLKTDSDIESIQRRDAHSREMGVKSVPTYIVAGQHAVPGAQNTELWMNVISDIQKLLKEQPAQD</sequence>
<evidence type="ECO:0000313" key="2">
    <source>
        <dbReference type="EMBL" id="OUD10828.1"/>
    </source>
</evidence>
<dbReference type="InterPro" id="IPR036249">
    <property type="entry name" value="Thioredoxin-like_sf"/>
</dbReference>
<protein>
    <submittedName>
        <fullName evidence="2">Polyketide biosynthesis protein</fullName>
    </submittedName>
</protein>
<organism evidence="2 3">
    <name type="scientific">Marivivens niveibacter</name>
    <dbReference type="NCBI Taxonomy" id="1930667"/>
    <lineage>
        <taxon>Bacteria</taxon>
        <taxon>Pseudomonadati</taxon>
        <taxon>Pseudomonadota</taxon>
        <taxon>Alphaproteobacteria</taxon>
        <taxon>Rhodobacterales</taxon>
        <taxon>Paracoccaceae</taxon>
        <taxon>Marivivens group</taxon>
        <taxon>Marivivens</taxon>
    </lineage>
</organism>
<dbReference type="RefSeq" id="WP_086450477.1">
    <property type="nucleotide sequence ID" value="NZ_MSPP01000001.1"/>
</dbReference>
<proteinExistence type="predicted"/>
<dbReference type="EMBL" id="MSPP01000001">
    <property type="protein sequence ID" value="OUD10828.1"/>
    <property type="molecule type" value="Genomic_DNA"/>
</dbReference>
<feature type="domain" description="DSBA-like thioredoxin" evidence="1">
    <location>
        <begin position="6"/>
        <end position="200"/>
    </location>
</feature>
<dbReference type="AlphaFoldDB" id="A0A251X373"/>
<dbReference type="GO" id="GO:0016491">
    <property type="term" value="F:oxidoreductase activity"/>
    <property type="evidence" value="ECO:0007669"/>
    <property type="project" value="InterPro"/>
</dbReference>
<name>A0A251X373_9RHOB</name>
<accession>A0A251X373</accession>
<keyword evidence="3" id="KW-1185">Reference proteome</keyword>
<dbReference type="CDD" id="cd03024">
    <property type="entry name" value="DsbA_FrnE"/>
    <property type="match status" value="1"/>
</dbReference>
<dbReference type="Pfam" id="PF01323">
    <property type="entry name" value="DSBA"/>
    <property type="match status" value="1"/>
</dbReference>
<dbReference type="InterPro" id="IPR001853">
    <property type="entry name" value="DSBA-like_thioredoxin_dom"/>
</dbReference>
<dbReference type="SUPFAM" id="SSF52833">
    <property type="entry name" value="Thioredoxin-like"/>
    <property type="match status" value="1"/>
</dbReference>
<reference evidence="2 3" key="1">
    <citation type="submission" date="2016-12" db="EMBL/GenBank/DDBJ databases">
        <title>The draft genome sequence of HSLHS2.</title>
        <authorList>
            <person name="Hu D."/>
            <person name="Wang L."/>
            <person name="Shao Z."/>
        </authorList>
    </citation>
    <scope>NUCLEOTIDE SEQUENCE [LARGE SCALE GENOMIC DNA]</scope>
    <source>
        <strain evidence="2">MCCC 1A06712</strain>
    </source>
</reference>
<evidence type="ECO:0000259" key="1">
    <source>
        <dbReference type="Pfam" id="PF01323"/>
    </source>
</evidence>
<dbReference type="PANTHER" id="PTHR13887:SF41">
    <property type="entry name" value="THIOREDOXIN SUPERFAMILY PROTEIN"/>
    <property type="match status" value="1"/>
</dbReference>
<comment type="caution">
    <text evidence="2">The sequence shown here is derived from an EMBL/GenBank/DDBJ whole genome shotgun (WGS) entry which is preliminary data.</text>
</comment>
<dbReference type="OrthoDB" id="9799122at2"/>
<dbReference type="Gene3D" id="3.40.30.10">
    <property type="entry name" value="Glutaredoxin"/>
    <property type="match status" value="1"/>
</dbReference>
<dbReference type="Proteomes" id="UP000194664">
    <property type="component" value="Unassembled WGS sequence"/>
</dbReference>
<evidence type="ECO:0000313" key="3">
    <source>
        <dbReference type="Proteomes" id="UP000194664"/>
    </source>
</evidence>
<gene>
    <name evidence="2" type="ORF">BVC71_04965</name>
</gene>